<comment type="caution">
    <text evidence="2">The sequence shown here is derived from an EMBL/GenBank/DDBJ whole genome shotgun (WGS) entry which is preliminary data.</text>
</comment>
<evidence type="ECO:0000313" key="3">
    <source>
        <dbReference type="Proteomes" id="UP000541610"/>
    </source>
</evidence>
<evidence type="ECO:0000313" key="2">
    <source>
        <dbReference type="EMBL" id="KAF4686471.1"/>
    </source>
</evidence>
<gene>
    <name evidence="2" type="ORF">FOZ60_005189</name>
</gene>
<evidence type="ECO:0000256" key="1">
    <source>
        <dbReference type="SAM" id="MobiDB-lite"/>
    </source>
</evidence>
<evidence type="ECO:0008006" key="4">
    <source>
        <dbReference type="Google" id="ProtNLM"/>
    </source>
</evidence>
<reference evidence="2 3" key="1">
    <citation type="submission" date="2020-04" db="EMBL/GenBank/DDBJ databases">
        <title>Perkinsus olseni comparative genomics.</title>
        <authorList>
            <person name="Bogema D.R."/>
        </authorList>
    </citation>
    <scope>NUCLEOTIDE SEQUENCE [LARGE SCALE GENOMIC DNA]</scope>
    <source>
        <strain evidence="2">00978-12</strain>
    </source>
</reference>
<protein>
    <recommendedName>
        <fullName evidence="4">RNase H type-1 domain-containing protein</fullName>
    </recommendedName>
</protein>
<dbReference type="Proteomes" id="UP000541610">
    <property type="component" value="Unassembled WGS sequence"/>
</dbReference>
<dbReference type="SUPFAM" id="SSF53098">
    <property type="entry name" value="Ribonuclease H-like"/>
    <property type="match status" value="1"/>
</dbReference>
<dbReference type="GO" id="GO:0003676">
    <property type="term" value="F:nucleic acid binding"/>
    <property type="evidence" value="ECO:0007669"/>
    <property type="project" value="InterPro"/>
</dbReference>
<sequence length="391" mass="44261">MSEIVWNFNFRRPCLMVLEAARWIVANAEDETWEIFTDSQAVLKILSSRASTTRWEKARQIYLSLSEIPGRVSLRSVPGHSSISANEWADEQAAKGASMREVSAGTEISVRTLRRYQGKAGCLSLRKWWSDKRASLCTSVDESLTMTFSTALPMLVCGFAGKSRQLAVPLCSEEPQPQPISIDGTLGTTSSPPLLEQARKRVKGGVSYHLYKLIVDLKRRRFFFRSSNGVRGSLLDICMKTAAARTKAGRSRWQQPGQRPRGWRKTQKSSVEALEQEDPERVISMEAQSITQKFLVKNGDGGLPCKHYACTKTGKRTSYEWFRGILYEEDKEDVSPEKRKAAKSASGRALRRVRNHWYFIYYPDSDDRSGYFDIAGVREVFAEGRLVFLES</sequence>
<dbReference type="InterPro" id="IPR012337">
    <property type="entry name" value="RNaseH-like_sf"/>
</dbReference>
<dbReference type="Gene3D" id="3.30.420.10">
    <property type="entry name" value="Ribonuclease H-like superfamily/Ribonuclease H"/>
    <property type="match status" value="1"/>
</dbReference>
<dbReference type="EMBL" id="JABANP010000220">
    <property type="protein sequence ID" value="KAF4686471.1"/>
    <property type="molecule type" value="Genomic_DNA"/>
</dbReference>
<accession>A0A7J6NTV3</accession>
<dbReference type="AlphaFoldDB" id="A0A7J6NTV3"/>
<name>A0A7J6NTV3_PEROL</name>
<proteinExistence type="predicted"/>
<feature type="region of interest" description="Disordered" evidence="1">
    <location>
        <begin position="248"/>
        <end position="269"/>
    </location>
</feature>
<organism evidence="2 3">
    <name type="scientific">Perkinsus olseni</name>
    <name type="common">Perkinsus atlanticus</name>
    <dbReference type="NCBI Taxonomy" id="32597"/>
    <lineage>
        <taxon>Eukaryota</taxon>
        <taxon>Sar</taxon>
        <taxon>Alveolata</taxon>
        <taxon>Perkinsozoa</taxon>
        <taxon>Perkinsea</taxon>
        <taxon>Perkinsida</taxon>
        <taxon>Perkinsidae</taxon>
        <taxon>Perkinsus</taxon>
    </lineage>
</organism>
<dbReference type="InterPro" id="IPR036397">
    <property type="entry name" value="RNaseH_sf"/>
</dbReference>